<evidence type="ECO:0000313" key="4">
    <source>
        <dbReference type="EMBL" id="QIM07006.1"/>
    </source>
</evidence>
<reference evidence="2" key="2">
    <citation type="journal article" date="2020" name="Microbiol. Resour. Announc.">
        <title>Coding-Complete Genome Sequence of an African Swine Fever Virus Strain Liv13/33 Isolate from Experimental Transmission between Pigs and Ornithodoros moubata Ticks.</title>
        <authorList>
            <person name="Chastagner A."/>
            <person name="Pereira de Oliveira R."/>
            <person name="Hutet E."/>
            <person name="Le Dimna M."/>
            <person name="Paboeuf F."/>
            <person name="Lucas P."/>
            <person name="Blanchard Y."/>
            <person name="Dixon L."/>
            <person name="Vial L."/>
            <person name="Le Potier M.F."/>
        </authorList>
    </citation>
    <scope>NUCLEOTIDE SEQUENCE</scope>
    <source>
        <strain evidence="2">Liv13/33</strain>
    </source>
</reference>
<dbReference type="EMBL" id="MN270970">
    <property type="protein sequence ID" value="QIM07006.1"/>
    <property type="molecule type" value="Genomic_DNA"/>
</dbReference>
<organismHost>
    <name type="scientific">Ornithodoros moubata</name>
    <name type="common">Soft tick</name>
    <name type="synonym">Argasid tick</name>
    <dbReference type="NCBI Taxonomy" id="6938"/>
</organismHost>
<evidence type="ECO:0000313" key="7">
    <source>
        <dbReference type="EMBL" id="QIM07709.1"/>
    </source>
</evidence>
<dbReference type="Proteomes" id="UP000266411">
    <property type="component" value="Segment"/>
</dbReference>
<name>A0A3G1EVD7_ASF</name>
<evidence type="ECO:0000313" key="13">
    <source>
        <dbReference type="EMBL" id="QIM09109.1"/>
    </source>
</evidence>
<organismHost>
    <name type="scientific">Phacochoerus aethiopicus</name>
    <name type="common">Warthog</name>
    <dbReference type="NCBI Taxonomy" id="85517"/>
</organismHost>
<organismHost>
    <name type="scientific">Ornithodoros</name>
    <name type="common">relapsing fever ticks</name>
    <dbReference type="NCBI Taxonomy" id="6937"/>
</organismHost>
<dbReference type="Proteomes" id="UP000502933">
    <property type="component" value="Segment"/>
</dbReference>
<dbReference type="EMBL" id="MN270971">
    <property type="protein sequence ID" value="QIM07241.1"/>
    <property type="molecule type" value="Genomic_DNA"/>
</dbReference>
<evidence type="ECO:0000313" key="10">
    <source>
        <dbReference type="EMBL" id="QIM08410.1"/>
    </source>
</evidence>
<reference evidence="16" key="4">
    <citation type="submission" date="2020-01" db="EMBL/GenBank/DDBJ databases">
        <authorList>
            <person name="Chastagner A."/>
            <person name="Le Potier M.-F."/>
            <person name="Pereira de Oliveira R."/>
        </authorList>
    </citation>
    <scope>NUCLEOTIDE SEQUENCE [LARGE SCALE GENOMIC DNA]</scope>
    <source>
        <strain evidence="16">Liv13/33</strain>
    </source>
</reference>
<dbReference type="Proteomes" id="UP000500872">
    <property type="component" value="Segment"/>
</dbReference>
<dbReference type="RefSeq" id="YP_009703347.1">
    <property type="nucleotide sequence ID" value="NC_044955.1"/>
</dbReference>
<dbReference type="EMBL" id="MN270969">
    <property type="protein sequence ID" value="QIM06771.1"/>
    <property type="molecule type" value="Genomic_DNA"/>
</dbReference>
<dbReference type="EMBL" id="MN270976">
    <property type="protein sequence ID" value="QIM08410.1"/>
    <property type="molecule type" value="Genomic_DNA"/>
</dbReference>
<sequence length="61" mass="6869">MTCCALAYVKFISFCSRSSLFLRLVKDGERAGYCFSICKGDCTNSLKASGERRGQYFIIRP</sequence>
<reference evidence="15 17" key="3">
    <citation type="journal article" date="2020" name="Transbound. Emerg. Dis.">
        <title>The evolution of African swine fever virus in Sardinia (1978 to 2014) as revealed by whole genome sequencing and comparative analysis.</title>
        <authorList>
            <person name="Torresi C."/>
            <person name="Fiori M."/>
            <person name="Bertolotti L."/>
            <person name="Floris M."/>
            <person name="Colitti B."/>
            <person name="Giammarioli M."/>
            <person name="Dei Giudici S."/>
            <person name="Oggiano A."/>
            <person name="Malmberg M."/>
            <person name="De Mia G.M."/>
            <person name="Belak S."/>
            <person name="Granberg F."/>
        </authorList>
    </citation>
    <scope>NUCLEOTIDE SEQUENCE [LARGE SCALE GENOMIC DNA]</scope>
    <source>
        <strain evidence="5">139/Nu/1981</strain>
        <strain evidence="6">140/Or/1985</strain>
        <strain evidence="8">141/Nu/1990</strain>
        <strain evidence="9">142/Nu/1995</strain>
        <strain evidence="14">22653/Ca/2014</strain>
        <strain evidence="11">26/Ss/2004</strain>
        <strain evidence="3">56/Ca/1978</strain>
        <strain evidence="4">57/Ca/1979</strain>
        <strain evidence="10">60/Nu/1997</strain>
        <strain evidence="12">72407/Ss/2005</strain>
        <strain evidence="7">85/Ca/1985</strain>
        <strain evidence="13">97/Ot/2012</strain>
    </source>
</reference>
<dbReference type="EMBL" id="MN270974">
    <property type="protein sequence ID" value="QIM07942.1"/>
    <property type="molecule type" value="Genomic_DNA"/>
</dbReference>
<organismHost>
    <name type="scientific">Phacochoerus africanus</name>
    <name type="common">Warthog</name>
    <dbReference type="NCBI Taxonomy" id="41426"/>
</organismHost>
<dbReference type="Proteomes" id="UP000501683">
    <property type="component" value="Segment"/>
</dbReference>
<organismHost>
    <name type="scientific">Potamochoerus larvatus</name>
    <name type="common">Bushpig</name>
    <dbReference type="NCBI Taxonomy" id="273792"/>
</organismHost>
<gene>
    <name evidence="1" type="primary">URF34</name>
    <name evidence="3" type="synonym">URF034</name>
    <name evidence="1" type="ORF">AFSV47Ss_0130</name>
</gene>
<dbReference type="KEGG" id="vg:41902155"/>
<dbReference type="EMBL" id="KX354450">
    <property type="protein sequence ID" value="AOO54435.1"/>
    <property type="molecule type" value="Genomic_DNA"/>
</dbReference>
<evidence type="ECO:0000313" key="5">
    <source>
        <dbReference type="EMBL" id="QIM07241.1"/>
    </source>
</evidence>
<evidence type="ECO:0000313" key="17">
    <source>
        <dbReference type="Proteomes" id="UP000500898"/>
    </source>
</evidence>
<organismHost>
    <name type="scientific">Sus scrofa</name>
    <name type="common">Pig</name>
    <dbReference type="NCBI Taxonomy" id="9823"/>
</organismHost>
<dbReference type="EMBL" id="MN270973">
    <property type="protein sequence ID" value="QIM07709.1"/>
    <property type="molecule type" value="Genomic_DNA"/>
</dbReference>
<evidence type="ECO:0000313" key="8">
    <source>
        <dbReference type="EMBL" id="QIM07942.1"/>
    </source>
</evidence>
<dbReference type="EMBL" id="MN270978">
    <property type="protein sequence ID" value="QIM08876.1"/>
    <property type="molecule type" value="Genomic_DNA"/>
</dbReference>
<dbReference type="Proteomes" id="UP000501235">
    <property type="component" value="Segment"/>
</dbReference>
<evidence type="ECO:0000313" key="15">
    <source>
        <dbReference type="Proteomes" id="UP000500690"/>
    </source>
</evidence>
<organism evidence="1">
    <name type="scientific">African swine fever virus</name>
    <name type="common">ASFV</name>
    <dbReference type="NCBI Taxonomy" id="10497"/>
    <lineage>
        <taxon>Viruses</taxon>
        <taxon>Varidnaviria</taxon>
        <taxon>Bamfordvirae</taxon>
        <taxon>Nucleocytoviricota</taxon>
        <taxon>Pokkesviricetes</taxon>
        <taxon>Asfuvirales</taxon>
        <taxon>Asfarviridae</taxon>
        <taxon>Asfivirus</taxon>
        <taxon>Asfivirus haemorrhagiae</taxon>
    </lineage>
</organism>
<dbReference type="EMBL" id="MN270972">
    <property type="protein sequence ID" value="QIM07476.1"/>
    <property type="molecule type" value="Genomic_DNA"/>
</dbReference>
<dbReference type="Proteomes" id="UP000503294">
    <property type="component" value="Segment"/>
</dbReference>
<evidence type="ECO:0000313" key="9">
    <source>
        <dbReference type="EMBL" id="QIM08177.1"/>
    </source>
</evidence>
<proteinExistence type="predicted"/>
<evidence type="ECO:0000313" key="14">
    <source>
        <dbReference type="EMBL" id="QIM09342.1"/>
    </source>
</evidence>
<dbReference type="EMBL" id="MN270975">
    <property type="protein sequence ID" value="QIM08177.1"/>
    <property type="molecule type" value="Genomic_DNA"/>
</dbReference>
<protein>
    <submittedName>
        <fullName evidence="1">Uncharacterized protein</fullName>
    </submittedName>
</protein>
<evidence type="ECO:0000313" key="11">
    <source>
        <dbReference type="EMBL" id="QIM08643.1"/>
    </source>
</evidence>
<evidence type="ECO:0000313" key="1">
    <source>
        <dbReference type="EMBL" id="AOO54435.1"/>
    </source>
</evidence>
<dbReference type="Proteomes" id="UP000501990">
    <property type="component" value="Segment"/>
</dbReference>
<dbReference type="EMBL" id="MN270980">
    <property type="protein sequence ID" value="QIM09342.1"/>
    <property type="molecule type" value="Genomic_DNA"/>
</dbReference>
<evidence type="ECO:0000313" key="16">
    <source>
        <dbReference type="Proteomes" id="UP000500872"/>
    </source>
</evidence>
<dbReference type="EMBL" id="MN270979">
    <property type="protein sequence ID" value="QIM09109.1"/>
    <property type="molecule type" value="Genomic_DNA"/>
</dbReference>
<evidence type="ECO:0000313" key="3">
    <source>
        <dbReference type="EMBL" id="QIM06771.1"/>
    </source>
</evidence>
<dbReference type="Proteomes" id="UP000500690">
    <property type="component" value="Segment"/>
</dbReference>
<dbReference type="Proteomes" id="UP000500898">
    <property type="component" value="Segment"/>
</dbReference>
<dbReference type="EMBL" id="MN913970">
    <property type="protein sequence ID" value="QID21261.1"/>
    <property type="molecule type" value="Genomic_DNA"/>
</dbReference>
<accession>A0A3G1EVD7</accession>
<dbReference type="EMBL" id="MN270977">
    <property type="protein sequence ID" value="QIM08643.1"/>
    <property type="molecule type" value="Genomic_DNA"/>
</dbReference>
<dbReference type="Proteomes" id="UP000503066">
    <property type="component" value="Genome"/>
</dbReference>
<dbReference type="Proteomes" id="UP000501487">
    <property type="component" value="Segment"/>
</dbReference>
<dbReference type="Proteomes" id="UP000502695">
    <property type="component" value="Segment"/>
</dbReference>
<reference evidence="1" key="1">
    <citation type="journal article" date="2016" name="Genome Announc.">
        <title>Complete genome sequence of an African swine fever virus isolate from Sardinia, Italy.</title>
        <authorList>
            <person name="Granberg F."/>
            <person name="Torresi C."/>
            <person name="Oggiano A."/>
            <person name="Malmberg M."/>
            <person name="Iscaro C."/>
            <person name="De Mia G.M."/>
            <person name="Sandor B."/>
        </authorList>
    </citation>
    <scope>NUCLEOTIDE SEQUENCE [LARGE SCALE GENOMIC DNA]</scope>
    <source>
        <strain evidence="1">47/Ss/2008</strain>
    </source>
</reference>
<evidence type="ECO:0000313" key="2">
    <source>
        <dbReference type="EMBL" id="QID21261.1"/>
    </source>
</evidence>
<dbReference type="Proteomes" id="UP000501465">
    <property type="component" value="Segment"/>
</dbReference>
<dbReference type="Proteomes" id="UP000502885">
    <property type="component" value="Segment"/>
</dbReference>
<evidence type="ECO:0000313" key="12">
    <source>
        <dbReference type="EMBL" id="QIM08876.1"/>
    </source>
</evidence>
<dbReference type="GeneID" id="41902155"/>
<evidence type="ECO:0000313" key="6">
    <source>
        <dbReference type="EMBL" id="QIM07476.1"/>
    </source>
</evidence>